<keyword evidence="3" id="KW-1185">Reference proteome</keyword>
<dbReference type="VEuPathDB" id="FungiDB:TSTA_050630"/>
<dbReference type="Proteomes" id="UP000001745">
    <property type="component" value="Unassembled WGS sequence"/>
</dbReference>
<dbReference type="InParanoid" id="B8MIW1"/>
<feature type="region of interest" description="Disordered" evidence="1">
    <location>
        <begin position="25"/>
        <end position="86"/>
    </location>
</feature>
<organism evidence="2 3">
    <name type="scientific">Talaromyces stipitatus (strain ATCC 10500 / CBS 375.48 / QM 6759 / NRRL 1006)</name>
    <name type="common">Penicillium stipitatum</name>
    <dbReference type="NCBI Taxonomy" id="441959"/>
    <lineage>
        <taxon>Eukaryota</taxon>
        <taxon>Fungi</taxon>
        <taxon>Dikarya</taxon>
        <taxon>Ascomycota</taxon>
        <taxon>Pezizomycotina</taxon>
        <taxon>Eurotiomycetes</taxon>
        <taxon>Eurotiomycetidae</taxon>
        <taxon>Eurotiales</taxon>
        <taxon>Trichocomaceae</taxon>
        <taxon>Talaromyces</taxon>
        <taxon>Talaromyces sect. Talaromyces</taxon>
    </lineage>
</organism>
<dbReference type="OrthoDB" id="4222081at2759"/>
<reference evidence="3" key="1">
    <citation type="journal article" date="2015" name="Genome Announc.">
        <title>Genome sequence of the AIDS-associated pathogen Penicillium marneffei (ATCC18224) and its near taxonomic relative Talaromyces stipitatus (ATCC10500).</title>
        <authorList>
            <person name="Nierman W.C."/>
            <person name="Fedorova-Abrams N.D."/>
            <person name="Andrianopoulos A."/>
        </authorList>
    </citation>
    <scope>NUCLEOTIDE SEQUENCE [LARGE SCALE GENOMIC DNA]</scope>
    <source>
        <strain evidence="3">ATCC 10500 / CBS 375.48 / QM 6759 / NRRL 1006</strain>
    </source>
</reference>
<dbReference type="RefSeq" id="XP_002485576.1">
    <property type="nucleotide sequence ID" value="XM_002485531.1"/>
</dbReference>
<accession>B8MIW1</accession>
<dbReference type="EMBL" id="EQ962657">
    <property type="protein sequence ID" value="EED15623.1"/>
    <property type="molecule type" value="Genomic_DNA"/>
</dbReference>
<dbReference type="HOGENOM" id="CLU_2499406_0_0_1"/>
<feature type="compositionally biased region" description="Low complexity" evidence="1">
    <location>
        <begin position="29"/>
        <end position="44"/>
    </location>
</feature>
<gene>
    <name evidence="2" type="ORF">TSTA_050630</name>
</gene>
<evidence type="ECO:0000313" key="3">
    <source>
        <dbReference type="Proteomes" id="UP000001745"/>
    </source>
</evidence>
<name>B8MIW1_TALSN</name>
<evidence type="ECO:0000256" key="1">
    <source>
        <dbReference type="SAM" id="MobiDB-lite"/>
    </source>
</evidence>
<dbReference type="AlphaFoldDB" id="B8MIW1"/>
<protein>
    <submittedName>
        <fullName evidence="2">Uncharacterized protein</fullName>
    </submittedName>
</protein>
<feature type="compositionally biased region" description="Basic residues" evidence="1">
    <location>
        <begin position="69"/>
        <end position="86"/>
    </location>
</feature>
<sequence length="86" mass="9550">MFGLDVPKITRAEFDGSDPQLQLAQRYAASQKSRSTSAVSSARVSVDDETYSISSSEKKVSSPSAAEKKQKKRLRRKRTENGNNKK</sequence>
<proteinExistence type="predicted"/>
<dbReference type="GeneID" id="8109106"/>
<evidence type="ECO:0000313" key="2">
    <source>
        <dbReference type="EMBL" id="EED15623.1"/>
    </source>
</evidence>